<evidence type="ECO:0000313" key="3">
    <source>
        <dbReference type="Proteomes" id="UP001158576"/>
    </source>
</evidence>
<keyword evidence="3" id="KW-1185">Reference proteome</keyword>
<reference evidence="2 3" key="1">
    <citation type="submission" date="2021-04" db="EMBL/GenBank/DDBJ databases">
        <authorList>
            <person name="Bliznina A."/>
        </authorList>
    </citation>
    <scope>NUCLEOTIDE SEQUENCE [LARGE SCALE GENOMIC DNA]</scope>
</reference>
<proteinExistence type="predicted"/>
<keyword evidence="1" id="KW-0812">Transmembrane</keyword>
<accession>A0ABN7STW6</accession>
<evidence type="ECO:0000256" key="1">
    <source>
        <dbReference type="SAM" id="Phobius"/>
    </source>
</evidence>
<keyword evidence="1" id="KW-1133">Transmembrane helix</keyword>
<protein>
    <submittedName>
        <fullName evidence="2">Oidioi.mRNA.OKI2018_I69.chr1.g1321.t1.cds</fullName>
    </submittedName>
</protein>
<dbReference type="EMBL" id="OU015566">
    <property type="protein sequence ID" value="CAG5104544.1"/>
    <property type="molecule type" value="Genomic_DNA"/>
</dbReference>
<evidence type="ECO:0000313" key="2">
    <source>
        <dbReference type="EMBL" id="CAG5104544.1"/>
    </source>
</evidence>
<gene>
    <name evidence="2" type="ORF">OKIOD_LOCUS10086</name>
</gene>
<dbReference type="Proteomes" id="UP001158576">
    <property type="component" value="Chromosome 1"/>
</dbReference>
<name>A0ABN7STW6_OIKDI</name>
<keyword evidence="1" id="KW-0472">Membrane</keyword>
<organism evidence="2 3">
    <name type="scientific">Oikopleura dioica</name>
    <name type="common">Tunicate</name>
    <dbReference type="NCBI Taxonomy" id="34765"/>
    <lineage>
        <taxon>Eukaryota</taxon>
        <taxon>Metazoa</taxon>
        <taxon>Chordata</taxon>
        <taxon>Tunicata</taxon>
        <taxon>Appendicularia</taxon>
        <taxon>Copelata</taxon>
        <taxon>Oikopleuridae</taxon>
        <taxon>Oikopleura</taxon>
    </lineage>
</organism>
<feature type="transmembrane region" description="Helical" evidence="1">
    <location>
        <begin position="56"/>
        <end position="75"/>
    </location>
</feature>
<sequence length="88" mass="9454">MSVSGNQAAQNYPSSSIIKIPIEEDYTAKNKQHGSTEAPKPSSSAMGGLCSGLEGVGLILKGLILKGLILKGFILKQFKMRPFKMKPF</sequence>